<dbReference type="EMBL" id="CAVMJV010000080">
    <property type="protein sequence ID" value="CAK5090049.1"/>
    <property type="molecule type" value="Genomic_DNA"/>
</dbReference>
<evidence type="ECO:0000313" key="1">
    <source>
        <dbReference type="EMBL" id="CAK5090049.1"/>
    </source>
</evidence>
<sequence length="481" mass="55272">MYFKPFCFFSFSLLNSFLLCYSTKIPTSVIELNDRFLDVMDKGLWFVEFYAPWCAHCKQLMPVWELVGHALADKQSPVRVGKVDCTRFNNVASTLSIRGYPTIIFFRNGIQIPYEGERRKEDIIKFAEKCSGPVVDKIETKAQFEELQKSADKEPFFVFVDDSTKQKTSLEMKMWLEYENVADMLFTETRFFRANEREIIPEEIIGDKEEVVLIGLKESDYWVNFGLKEFEKGQSISEWIRRERWPPMLQLSASNLHSVADSNSEKKLVLISIEPFDRLNLSTPSGSFYDLAKKTANNLRTNPELNSHFQFGWLEGGQIANGIVMGSLTIPSLVVFNFSSYEFFLSDDSNEQMTVHSLLLFLQRIKEGHVKAQGGRAWITRIKRMFYDVTTNLLDMFKHQPILTVCLFGVPLAFFSIITYSICSADFSVDRDEVYPDDEELDEEEEEDEMNGEGPSSSTNTSAIEGFFENLINKPGEGSNL</sequence>
<proteinExistence type="predicted"/>
<dbReference type="Proteomes" id="UP001497535">
    <property type="component" value="Unassembled WGS sequence"/>
</dbReference>
<comment type="caution">
    <text evidence="1">The sequence shown here is derived from an EMBL/GenBank/DDBJ whole genome shotgun (WGS) entry which is preliminary data.</text>
</comment>
<keyword evidence="2" id="KW-1185">Reference proteome</keyword>
<protein>
    <submittedName>
        <fullName evidence="1">Uncharacterized protein</fullName>
    </submittedName>
</protein>
<gene>
    <name evidence="1" type="ORF">MENTE1834_LOCUS37815</name>
</gene>
<evidence type="ECO:0000313" key="2">
    <source>
        <dbReference type="Proteomes" id="UP001497535"/>
    </source>
</evidence>
<organism evidence="1 2">
    <name type="scientific">Meloidogyne enterolobii</name>
    <name type="common">Root-knot nematode worm</name>
    <name type="synonym">Meloidogyne mayaguensis</name>
    <dbReference type="NCBI Taxonomy" id="390850"/>
    <lineage>
        <taxon>Eukaryota</taxon>
        <taxon>Metazoa</taxon>
        <taxon>Ecdysozoa</taxon>
        <taxon>Nematoda</taxon>
        <taxon>Chromadorea</taxon>
        <taxon>Rhabditida</taxon>
        <taxon>Tylenchina</taxon>
        <taxon>Tylenchomorpha</taxon>
        <taxon>Tylenchoidea</taxon>
        <taxon>Meloidogynidae</taxon>
        <taxon>Meloidogyninae</taxon>
        <taxon>Meloidogyne</taxon>
    </lineage>
</organism>
<name>A0ACB1AEU1_MELEN</name>
<reference evidence="1" key="1">
    <citation type="submission" date="2023-11" db="EMBL/GenBank/DDBJ databases">
        <authorList>
            <person name="Poullet M."/>
        </authorList>
    </citation>
    <scope>NUCLEOTIDE SEQUENCE</scope>
    <source>
        <strain evidence="1">E1834</strain>
    </source>
</reference>
<accession>A0ACB1AEU1</accession>